<evidence type="ECO:0000313" key="1">
    <source>
        <dbReference type="EMBL" id="CAB0017553.1"/>
    </source>
</evidence>
<keyword evidence="2" id="KW-1185">Reference proteome</keyword>
<accession>A0A6H5HLN2</accession>
<dbReference type="AlphaFoldDB" id="A0A6H5HLN2"/>
<dbReference type="EMBL" id="CADCXU010031549">
    <property type="protein sequence ID" value="CAB0017553.1"/>
    <property type="molecule type" value="Genomic_DNA"/>
</dbReference>
<dbReference type="OrthoDB" id="6631459at2759"/>
<reference evidence="1 2" key="1">
    <citation type="submission" date="2020-02" db="EMBL/GenBank/DDBJ databases">
        <authorList>
            <person name="Ferguson B K."/>
        </authorList>
    </citation>
    <scope>NUCLEOTIDE SEQUENCE [LARGE SCALE GENOMIC DNA]</scope>
</reference>
<evidence type="ECO:0000313" key="2">
    <source>
        <dbReference type="Proteomes" id="UP000479000"/>
    </source>
</evidence>
<sequence length="96" mass="11076">MSVLTLPKYFLIDFRFPQGGSSKKSGIREIPPLRKKPLRPRPILEVAPVVVRITDHVSIRIVHQQHIHVDFECGPVHFKMHLGVVVKPEIVERIDR</sequence>
<proteinExistence type="predicted"/>
<protein>
    <submittedName>
        <fullName evidence="1">Uncharacterized protein</fullName>
    </submittedName>
</protein>
<dbReference type="Proteomes" id="UP000479000">
    <property type="component" value="Unassembled WGS sequence"/>
</dbReference>
<gene>
    <name evidence="1" type="ORF">NTEN_LOCUS21545</name>
</gene>
<name>A0A6H5HLN2_9HEMI</name>
<feature type="non-terminal residue" evidence="1">
    <location>
        <position position="96"/>
    </location>
</feature>
<organism evidence="1 2">
    <name type="scientific">Nesidiocoris tenuis</name>
    <dbReference type="NCBI Taxonomy" id="355587"/>
    <lineage>
        <taxon>Eukaryota</taxon>
        <taxon>Metazoa</taxon>
        <taxon>Ecdysozoa</taxon>
        <taxon>Arthropoda</taxon>
        <taxon>Hexapoda</taxon>
        <taxon>Insecta</taxon>
        <taxon>Pterygota</taxon>
        <taxon>Neoptera</taxon>
        <taxon>Paraneoptera</taxon>
        <taxon>Hemiptera</taxon>
        <taxon>Heteroptera</taxon>
        <taxon>Panheteroptera</taxon>
        <taxon>Cimicomorpha</taxon>
        <taxon>Miridae</taxon>
        <taxon>Dicyphina</taxon>
        <taxon>Nesidiocoris</taxon>
    </lineage>
</organism>